<dbReference type="AlphaFoldDB" id="A0AAN8FVR9"/>
<protein>
    <submittedName>
        <fullName evidence="1">Uncharacterized protein</fullName>
    </submittedName>
</protein>
<keyword evidence="2" id="KW-1185">Reference proteome</keyword>
<gene>
    <name evidence="1" type="ORF">GCK32_013575</name>
</gene>
<sequence length="89" mass="9947">LVWMCPDHKLYDLVELAIRRYSSVDDITNGIREVLMGYRGQLWSVNALVYTRATADVIPLKKATSQNVCFVTVSAENIIVFVTSVAPSL</sequence>
<reference evidence="1 2" key="1">
    <citation type="submission" date="2019-10" db="EMBL/GenBank/DDBJ databases">
        <title>Assembly and Annotation for the nematode Trichostrongylus colubriformis.</title>
        <authorList>
            <person name="Martin J."/>
        </authorList>
    </citation>
    <scope>NUCLEOTIDE SEQUENCE [LARGE SCALE GENOMIC DNA]</scope>
    <source>
        <strain evidence="1">G859</strain>
        <tissue evidence="1">Whole worm</tissue>
    </source>
</reference>
<name>A0AAN8FVR9_TRICO</name>
<organism evidence="1 2">
    <name type="scientific">Trichostrongylus colubriformis</name>
    <name type="common">Black scour worm</name>
    <dbReference type="NCBI Taxonomy" id="6319"/>
    <lineage>
        <taxon>Eukaryota</taxon>
        <taxon>Metazoa</taxon>
        <taxon>Ecdysozoa</taxon>
        <taxon>Nematoda</taxon>
        <taxon>Chromadorea</taxon>
        <taxon>Rhabditida</taxon>
        <taxon>Rhabditina</taxon>
        <taxon>Rhabditomorpha</taxon>
        <taxon>Strongyloidea</taxon>
        <taxon>Trichostrongylidae</taxon>
        <taxon>Trichostrongylus</taxon>
    </lineage>
</organism>
<comment type="caution">
    <text evidence="1">The sequence shown here is derived from an EMBL/GenBank/DDBJ whole genome shotgun (WGS) entry which is preliminary data.</text>
</comment>
<proteinExistence type="predicted"/>
<dbReference type="Proteomes" id="UP001331761">
    <property type="component" value="Unassembled WGS sequence"/>
</dbReference>
<dbReference type="EMBL" id="WIXE01005315">
    <property type="protein sequence ID" value="KAK5982280.1"/>
    <property type="molecule type" value="Genomic_DNA"/>
</dbReference>
<evidence type="ECO:0000313" key="1">
    <source>
        <dbReference type="EMBL" id="KAK5982280.1"/>
    </source>
</evidence>
<feature type="non-terminal residue" evidence="1">
    <location>
        <position position="1"/>
    </location>
</feature>
<accession>A0AAN8FVR9</accession>
<evidence type="ECO:0000313" key="2">
    <source>
        <dbReference type="Proteomes" id="UP001331761"/>
    </source>
</evidence>